<proteinExistence type="predicted"/>
<dbReference type="AlphaFoldDB" id="A0A7X8XUW6"/>
<protein>
    <recommendedName>
        <fullName evidence="3">GAF domain-containing protein</fullName>
    </recommendedName>
</protein>
<gene>
    <name evidence="1" type="ORF">HGP29_06030</name>
</gene>
<evidence type="ECO:0000313" key="2">
    <source>
        <dbReference type="Proteomes" id="UP000585050"/>
    </source>
</evidence>
<comment type="caution">
    <text evidence="1">The sequence shown here is derived from an EMBL/GenBank/DDBJ whole genome shotgun (WGS) entry which is preliminary data.</text>
</comment>
<keyword evidence="2" id="KW-1185">Reference proteome</keyword>
<evidence type="ECO:0008006" key="3">
    <source>
        <dbReference type="Google" id="ProtNLM"/>
    </source>
</evidence>
<sequence length="306" mass="35924">MTYSTTIQDQYKKMLHTISQQVRSNSVGELEILHKSIHQLCKLSGSSYGFIGLVEDQHYLTNYKQLIECNQNHGRIPMMGNGPLSTPSKAHRYLKLSYHRRVPFFSFDQERFNSGMSWFSYILIPIYDNSRQVGLIGLCDRKSGYDKNFILEISPICRELRKIILQNFYKTDISRAQPVYSYSVHTESPAFDIMLTIDDFYNTKLSNIVWTQYFGSNKVLITDLIVKEDHASFYDLIQKARTTGLSQNTTLRFKRKNKTLYFKTRILFLRKSHQIQIIAQDISDRFSQSTDSKVRKDYLRPIRLLF</sequence>
<name>A0A7X8XUW6_9BACT</name>
<dbReference type="EMBL" id="JABAIL010000002">
    <property type="protein sequence ID" value="NLR90753.1"/>
    <property type="molecule type" value="Genomic_DNA"/>
</dbReference>
<accession>A0A7X8XUW6</accession>
<evidence type="ECO:0000313" key="1">
    <source>
        <dbReference type="EMBL" id="NLR90753.1"/>
    </source>
</evidence>
<dbReference type="SUPFAM" id="SSF55781">
    <property type="entry name" value="GAF domain-like"/>
    <property type="match status" value="1"/>
</dbReference>
<organism evidence="1 2">
    <name type="scientific">Flammeovirga agarivorans</name>
    <dbReference type="NCBI Taxonomy" id="2726742"/>
    <lineage>
        <taxon>Bacteria</taxon>
        <taxon>Pseudomonadati</taxon>
        <taxon>Bacteroidota</taxon>
        <taxon>Cytophagia</taxon>
        <taxon>Cytophagales</taxon>
        <taxon>Flammeovirgaceae</taxon>
        <taxon>Flammeovirga</taxon>
    </lineage>
</organism>
<dbReference type="RefSeq" id="WP_168881470.1">
    <property type="nucleotide sequence ID" value="NZ_JABAIL010000002.1"/>
</dbReference>
<reference evidence="1 2" key="1">
    <citation type="submission" date="2020-04" db="EMBL/GenBank/DDBJ databases">
        <title>Flammeovirga sp. SR4, a novel species isolated from seawater.</title>
        <authorList>
            <person name="Wang X."/>
        </authorList>
    </citation>
    <scope>NUCLEOTIDE SEQUENCE [LARGE SCALE GENOMIC DNA]</scope>
    <source>
        <strain evidence="1 2">SR4</strain>
    </source>
</reference>
<dbReference type="Proteomes" id="UP000585050">
    <property type="component" value="Unassembled WGS sequence"/>
</dbReference>